<dbReference type="InterPro" id="IPR006311">
    <property type="entry name" value="TAT_signal"/>
</dbReference>
<evidence type="ECO:0000256" key="1">
    <source>
        <dbReference type="ARBA" id="ARBA00004196"/>
    </source>
</evidence>
<keyword evidence="3" id="KW-0732">Signal</keyword>
<gene>
    <name evidence="5" type="ORF">ACFOMH_17125</name>
</gene>
<comment type="similarity">
    <text evidence="2">Belongs to the bacterial solute-binding protein 2 family.</text>
</comment>
<proteinExistence type="inferred from homology"/>
<dbReference type="EMBL" id="JBHRXJ010000016">
    <property type="protein sequence ID" value="MFC3529899.1"/>
    <property type="molecule type" value="Genomic_DNA"/>
</dbReference>
<organism evidence="5 6">
    <name type="scientific">Paracoccus mangrovi</name>
    <dbReference type="NCBI Taxonomy" id="1715645"/>
    <lineage>
        <taxon>Bacteria</taxon>
        <taxon>Pseudomonadati</taxon>
        <taxon>Pseudomonadota</taxon>
        <taxon>Alphaproteobacteria</taxon>
        <taxon>Rhodobacterales</taxon>
        <taxon>Paracoccaceae</taxon>
        <taxon>Paracoccus</taxon>
    </lineage>
</organism>
<evidence type="ECO:0000259" key="4">
    <source>
        <dbReference type="Pfam" id="PF13407"/>
    </source>
</evidence>
<sequence>MTPKEFFERAATDRRRFLIGSALGAGSLMLPGVGLRRAMAADDYALASSIRSLSNAFHSAWNAGGEAFAKSVSGKYSALVTEGNSEKGVADIRAFLAQNGAKSVLGCDPNDSPDARPIVEAVHAAGGFVTTVWNKPDDLHPWDFGNNYVAHMSFDGAPAGQQTADALFEAMGGSGGIVALGGIPSNVPAIQRKAGLMEAIKANGKVELLDFQDADWDATKANNIVSAWITRFGSDIKGIWAANDGMAIGALEALRAEGLAGQVPVTGIDGTKDAVTAVKNGEMAATVDWDPFWIGGIALSLSYHAATGAITPEKEPKDHREFYATGKLIGKADIEEYWKTHIETSPPAPDWNDLWGRFDKAIAG</sequence>
<comment type="caution">
    <text evidence="5">The sequence shown here is derived from an EMBL/GenBank/DDBJ whole genome shotgun (WGS) entry which is preliminary data.</text>
</comment>
<dbReference type="InterPro" id="IPR028082">
    <property type="entry name" value="Peripla_BP_I"/>
</dbReference>
<accession>A0ABV7R6A5</accession>
<dbReference type="RefSeq" id="WP_377746015.1">
    <property type="nucleotide sequence ID" value="NZ_JBHRXJ010000016.1"/>
</dbReference>
<protein>
    <submittedName>
        <fullName evidence="5">Sugar ABC transporter substrate-binding protein</fullName>
    </submittedName>
</protein>
<name>A0ABV7R6A5_9RHOB</name>
<evidence type="ECO:0000256" key="3">
    <source>
        <dbReference type="ARBA" id="ARBA00022729"/>
    </source>
</evidence>
<dbReference type="PANTHER" id="PTHR46847:SF1">
    <property type="entry name" value="D-ALLOSE-BINDING PERIPLASMIC PROTEIN-RELATED"/>
    <property type="match status" value="1"/>
</dbReference>
<dbReference type="CDD" id="cd01536">
    <property type="entry name" value="PBP1_ABC_sugar_binding-like"/>
    <property type="match status" value="1"/>
</dbReference>
<dbReference type="Gene3D" id="3.40.50.2300">
    <property type="match status" value="2"/>
</dbReference>
<feature type="domain" description="Periplasmic binding protein" evidence="4">
    <location>
        <begin position="50"/>
        <end position="308"/>
    </location>
</feature>
<dbReference type="Proteomes" id="UP001595721">
    <property type="component" value="Unassembled WGS sequence"/>
</dbReference>
<evidence type="ECO:0000313" key="5">
    <source>
        <dbReference type="EMBL" id="MFC3529899.1"/>
    </source>
</evidence>
<dbReference type="InterPro" id="IPR025997">
    <property type="entry name" value="SBP_2_dom"/>
</dbReference>
<evidence type="ECO:0000313" key="6">
    <source>
        <dbReference type="Proteomes" id="UP001595721"/>
    </source>
</evidence>
<reference evidence="6" key="1">
    <citation type="journal article" date="2019" name="Int. J. Syst. Evol. Microbiol.">
        <title>The Global Catalogue of Microorganisms (GCM) 10K type strain sequencing project: providing services to taxonomists for standard genome sequencing and annotation.</title>
        <authorList>
            <consortium name="The Broad Institute Genomics Platform"/>
            <consortium name="The Broad Institute Genome Sequencing Center for Infectious Disease"/>
            <person name="Wu L."/>
            <person name="Ma J."/>
        </authorList>
    </citation>
    <scope>NUCLEOTIDE SEQUENCE [LARGE SCALE GENOMIC DNA]</scope>
    <source>
        <strain evidence="6">KCTC 42899</strain>
    </source>
</reference>
<keyword evidence="6" id="KW-1185">Reference proteome</keyword>
<evidence type="ECO:0000256" key="2">
    <source>
        <dbReference type="ARBA" id="ARBA00007639"/>
    </source>
</evidence>
<comment type="subcellular location">
    <subcellularLocation>
        <location evidence="1">Cell envelope</location>
    </subcellularLocation>
</comment>
<dbReference type="SUPFAM" id="SSF53822">
    <property type="entry name" value="Periplasmic binding protein-like I"/>
    <property type="match status" value="1"/>
</dbReference>
<dbReference type="PANTHER" id="PTHR46847">
    <property type="entry name" value="D-ALLOSE-BINDING PERIPLASMIC PROTEIN-RELATED"/>
    <property type="match status" value="1"/>
</dbReference>
<dbReference type="Pfam" id="PF13407">
    <property type="entry name" value="Peripla_BP_4"/>
    <property type="match status" value="1"/>
</dbReference>
<dbReference type="PROSITE" id="PS51318">
    <property type="entry name" value="TAT"/>
    <property type="match status" value="1"/>
</dbReference>